<evidence type="ECO:0000259" key="5">
    <source>
        <dbReference type="PROSITE" id="PS50071"/>
    </source>
</evidence>
<dbReference type="Proteomes" id="UP000241769">
    <property type="component" value="Unassembled WGS sequence"/>
</dbReference>
<feature type="domain" description="Homeobox" evidence="5">
    <location>
        <begin position="38"/>
        <end position="92"/>
    </location>
</feature>
<evidence type="ECO:0000313" key="6">
    <source>
        <dbReference type="EMBL" id="PRP78412.1"/>
    </source>
</evidence>
<dbReference type="InParanoid" id="A0A2P6N3B1"/>
<name>A0A2P6N3B1_9EUKA</name>
<dbReference type="Gene3D" id="1.10.10.60">
    <property type="entry name" value="Homeodomain-like"/>
    <property type="match status" value="1"/>
</dbReference>
<comment type="subcellular location">
    <subcellularLocation>
        <location evidence="3 4">Nucleus</location>
    </subcellularLocation>
</comment>
<feature type="DNA-binding region" description="Homeobox" evidence="3">
    <location>
        <begin position="40"/>
        <end position="93"/>
    </location>
</feature>
<proteinExistence type="predicted"/>
<reference evidence="6 7" key="1">
    <citation type="journal article" date="2018" name="Genome Biol. Evol.">
        <title>Multiple Roots of Fruiting Body Formation in Amoebozoa.</title>
        <authorList>
            <person name="Hillmann F."/>
            <person name="Forbes G."/>
            <person name="Novohradska S."/>
            <person name="Ferling I."/>
            <person name="Riege K."/>
            <person name="Groth M."/>
            <person name="Westermann M."/>
            <person name="Marz M."/>
            <person name="Spaller T."/>
            <person name="Winckler T."/>
            <person name="Schaap P."/>
            <person name="Glockner G."/>
        </authorList>
    </citation>
    <scope>NUCLEOTIDE SEQUENCE [LARGE SCALE GENOMIC DNA]</scope>
    <source>
        <strain evidence="6 7">Jena</strain>
    </source>
</reference>
<evidence type="ECO:0000313" key="7">
    <source>
        <dbReference type="Proteomes" id="UP000241769"/>
    </source>
</evidence>
<dbReference type="GO" id="GO:0005634">
    <property type="term" value="C:nucleus"/>
    <property type="evidence" value="ECO:0007669"/>
    <property type="project" value="UniProtKB-SubCell"/>
</dbReference>
<dbReference type="InterPro" id="IPR009057">
    <property type="entry name" value="Homeodomain-like_sf"/>
</dbReference>
<accession>A0A2P6N3B1</accession>
<comment type="caution">
    <text evidence="6">The sequence shown here is derived from an EMBL/GenBank/DDBJ whole genome shotgun (WGS) entry which is preliminary data.</text>
</comment>
<dbReference type="SMART" id="SM00389">
    <property type="entry name" value="HOX"/>
    <property type="match status" value="1"/>
</dbReference>
<keyword evidence="3 4" id="KW-0539">Nucleus</keyword>
<keyword evidence="2 3" id="KW-0371">Homeobox</keyword>
<evidence type="ECO:0000256" key="2">
    <source>
        <dbReference type="ARBA" id="ARBA00023155"/>
    </source>
</evidence>
<dbReference type="Pfam" id="PF00046">
    <property type="entry name" value="Homeodomain"/>
    <property type="match status" value="1"/>
</dbReference>
<dbReference type="InterPro" id="IPR051000">
    <property type="entry name" value="Homeobox_DNA-bind_prot"/>
</dbReference>
<dbReference type="STRING" id="1890364.A0A2P6N3B1"/>
<dbReference type="AlphaFoldDB" id="A0A2P6N3B1"/>
<keyword evidence="1 3" id="KW-0238">DNA-binding</keyword>
<protein>
    <recommendedName>
        <fullName evidence="5">Homeobox domain-containing protein</fullName>
    </recommendedName>
</protein>
<dbReference type="GO" id="GO:0006357">
    <property type="term" value="P:regulation of transcription by RNA polymerase II"/>
    <property type="evidence" value="ECO:0007669"/>
    <property type="project" value="TreeGrafter"/>
</dbReference>
<organism evidence="6 7">
    <name type="scientific">Planoprotostelium fungivorum</name>
    <dbReference type="NCBI Taxonomy" id="1890364"/>
    <lineage>
        <taxon>Eukaryota</taxon>
        <taxon>Amoebozoa</taxon>
        <taxon>Evosea</taxon>
        <taxon>Variosea</taxon>
        <taxon>Cavosteliida</taxon>
        <taxon>Cavosteliaceae</taxon>
        <taxon>Planoprotostelium</taxon>
    </lineage>
</organism>
<sequence>MNVLRLLCDAEYHHDMEWRKSHVFFYHHKPATFTGDLRRVFSDEQQRQLLIEYERCPYPSVTKRRQIAQRLDTTSRRVQIWFQNKRQSITSVTSLKSKCLPRMTHFFGFKIVEWESQHIQGGQELIYATIFRFHPDSVDTPSNKTHTDADPTGA</sequence>
<evidence type="ECO:0000256" key="3">
    <source>
        <dbReference type="PROSITE-ProRule" id="PRU00108"/>
    </source>
</evidence>
<dbReference type="GO" id="GO:0030154">
    <property type="term" value="P:cell differentiation"/>
    <property type="evidence" value="ECO:0007669"/>
    <property type="project" value="TreeGrafter"/>
</dbReference>
<dbReference type="GO" id="GO:0000978">
    <property type="term" value="F:RNA polymerase II cis-regulatory region sequence-specific DNA binding"/>
    <property type="evidence" value="ECO:0007669"/>
    <property type="project" value="TreeGrafter"/>
</dbReference>
<dbReference type="PROSITE" id="PS50071">
    <property type="entry name" value="HOMEOBOX_2"/>
    <property type="match status" value="1"/>
</dbReference>
<dbReference type="InterPro" id="IPR001356">
    <property type="entry name" value="HD"/>
</dbReference>
<evidence type="ECO:0000256" key="1">
    <source>
        <dbReference type="ARBA" id="ARBA00023125"/>
    </source>
</evidence>
<dbReference type="OrthoDB" id="6159439at2759"/>
<gene>
    <name evidence="6" type="ORF">PROFUN_13716</name>
</gene>
<dbReference type="EMBL" id="MDYQ01000225">
    <property type="protein sequence ID" value="PRP78412.1"/>
    <property type="molecule type" value="Genomic_DNA"/>
</dbReference>
<dbReference type="SUPFAM" id="SSF46689">
    <property type="entry name" value="Homeodomain-like"/>
    <property type="match status" value="1"/>
</dbReference>
<dbReference type="PANTHER" id="PTHR24324:SF9">
    <property type="entry name" value="HOMEOBOX DOMAIN-CONTAINING PROTEIN"/>
    <property type="match status" value="1"/>
</dbReference>
<evidence type="ECO:0000256" key="4">
    <source>
        <dbReference type="RuleBase" id="RU000682"/>
    </source>
</evidence>
<dbReference type="PANTHER" id="PTHR24324">
    <property type="entry name" value="HOMEOBOX PROTEIN HHEX"/>
    <property type="match status" value="1"/>
</dbReference>
<dbReference type="CDD" id="cd00086">
    <property type="entry name" value="homeodomain"/>
    <property type="match status" value="1"/>
</dbReference>
<keyword evidence="7" id="KW-1185">Reference proteome</keyword>